<evidence type="ECO:0000313" key="2">
    <source>
        <dbReference type="EMBL" id="KAJ8336535.1"/>
    </source>
</evidence>
<dbReference type="AlphaFoldDB" id="A0A9Q1ED12"/>
<reference evidence="2" key="1">
    <citation type="journal article" date="2023" name="Science">
        <title>Genome structures resolve the early diversification of teleost fishes.</title>
        <authorList>
            <person name="Parey E."/>
            <person name="Louis A."/>
            <person name="Montfort J."/>
            <person name="Bouchez O."/>
            <person name="Roques C."/>
            <person name="Iampietro C."/>
            <person name="Lluch J."/>
            <person name="Castinel A."/>
            <person name="Donnadieu C."/>
            <person name="Desvignes T."/>
            <person name="Floi Bucao C."/>
            <person name="Jouanno E."/>
            <person name="Wen M."/>
            <person name="Mejri S."/>
            <person name="Dirks R."/>
            <person name="Jansen H."/>
            <person name="Henkel C."/>
            <person name="Chen W.J."/>
            <person name="Zahm M."/>
            <person name="Cabau C."/>
            <person name="Klopp C."/>
            <person name="Thompson A.W."/>
            <person name="Robinson-Rechavi M."/>
            <person name="Braasch I."/>
            <person name="Lecointre G."/>
            <person name="Bobe J."/>
            <person name="Postlethwait J.H."/>
            <person name="Berthelot C."/>
            <person name="Roest Crollius H."/>
            <person name="Guiguen Y."/>
        </authorList>
    </citation>
    <scope>NUCLEOTIDE SEQUENCE</scope>
    <source>
        <strain evidence="2">WJC10195</strain>
    </source>
</reference>
<name>A0A9Q1ED12_SYNKA</name>
<feature type="compositionally biased region" description="Basic and acidic residues" evidence="1">
    <location>
        <begin position="66"/>
        <end position="79"/>
    </location>
</feature>
<evidence type="ECO:0000313" key="3">
    <source>
        <dbReference type="Proteomes" id="UP001152622"/>
    </source>
</evidence>
<evidence type="ECO:0000256" key="1">
    <source>
        <dbReference type="SAM" id="MobiDB-lite"/>
    </source>
</evidence>
<feature type="region of interest" description="Disordered" evidence="1">
    <location>
        <begin position="18"/>
        <end position="79"/>
    </location>
</feature>
<sequence>MRTFLGPVSFWNQYQVFLPNSNDQPEDPVPNSANGSQADEIEMPRLAKSPEKSQPSEDQAAAIGLEELREESKKGGCRA</sequence>
<gene>
    <name evidence="2" type="ORF">SKAU_G00377550</name>
</gene>
<comment type="caution">
    <text evidence="2">The sequence shown here is derived from an EMBL/GenBank/DDBJ whole genome shotgun (WGS) entry which is preliminary data.</text>
</comment>
<dbReference type="EMBL" id="JAINUF010000019">
    <property type="protein sequence ID" value="KAJ8336535.1"/>
    <property type="molecule type" value="Genomic_DNA"/>
</dbReference>
<proteinExistence type="predicted"/>
<keyword evidence="3" id="KW-1185">Reference proteome</keyword>
<dbReference type="OrthoDB" id="8958504at2759"/>
<dbReference type="Proteomes" id="UP001152622">
    <property type="component" value="Chromosome 19"/>
</dbReference>
<organism evidence="2 3">
    <name type="scientific">Synaphobranchus kaupii</name>
    <name type="common">Kaup's arrowtooth eel</name>
    <dbReference type="NCBI Taxonomy" id="118154"/>
    <lineage>
        <taxon>Eukaryota</taxon>
        <taxon>Metazoa</taxon>
        <taxon>Chordata</taxon>
        <taxon>Craniata</taxon>
        <taxon>Vertebrata</taxon>
        <taxon>Euteleostomi</taxon>
        <taxon>Actinopterygii</taxon>
        <taxon>Neopterygii</taxon>
        <taxon>Teleostei</taxon>
        <taxon>Anguilliformes</taxon>
        <taxon>Synaphobranchidae</taxon>
        <taxon>Synaphobranchus</taxon>
    </lineage>
</organism>
<accession>A0A9Q1ED12</accession>
<protein>
    <submittedName>
        <fullName evidence="2">Uncharacterized protein</fullName>
    </submittedName>
</protein>
<feature type="compositionally biased region" description="Basic and acidic residues" evidence="1">
    <location>
        <begin position="42"/>
        <end position="55"/>
    </location>
</feature>